<feature type="chain" id="PRO_5003978817" description="Secreted protein" evidence="1">
    <location>
        <begin position="19"/>
        <end position="72"/>
    </location>
</feature>
<dbReference type="Proteomes" id="UP000011185">
    <property type="component" value="Unassembled WGS sequence"/>
</dbReference>
<organism evidence="2 3">
    <name type="scientific">Trachipleistophora hominis</name>
    <name type="common">Microsporidian parasite</name>
    <dbReference type="NCBI Taxonomy" id="72359"/>
    <lineage>
        <taxon>Eukaryota</taxon>
        <taxon>Fungi</taxon>
        <taxon>Fungi incertae sedis</taxon>
        <taxon>Microsporidia</taxon>
        <taxon>Pleistophoridae</taxon>
        <taxon>Trachipleistophora</taxon>
    </lineage>
</organism>
<dbReference type="VEuPathDB" id="MicrosporidiaDB:THOM_2725"/>
<protein>
    <recommendedName>
        <fullName evidence="4">Secreted protein</fullName>
    </recommendedName>
</protein>
<proteinExistence type="predicted"/>
<evidence type="ECO:0000313" key="2">
    <source>
        <dbReference type="EMBL" id="ELQ74362.1"/>
    </source>
</evidence>
<keyword evidence="1" id="KW-0732">Signal</keyword>
<dbReference type="InParanoid" id="L7JUD6"/>
<dbReference type="EMBL" id="JH994045">
    <property type="protein sequence ID" value="ELQ74362.1"/>
    <property type="molecule type" value="Genomic_DNA"/>
</dbReference>
<feature type="signal peptide" evidence="1">
    <location>
        <begin position="1"/>
        <end position="18"/>
    </location>
</feature>
<evidence type="ECO:0000256" key="1">
    <source>
        <dbReference type="SAM" id="SignalP"/>
    </source>
</evidence>
<name>L7JUD6_TRAHO</name>
<evidence type="ECO:0000313" key="3">
    <source>
        <dbReference type="Proteomes" id="UP000011185"/>
    </source>
</evidence>
<dbReference type="AlphaFoldDB" id="L7JUD6"/>
<keyword evidence="3" id="KW-1185">Reference proteome</keyword>
<evidence type="ECO:0008006" key="4">
    <source>
        <dbReference type="Google" id="ProtNLM"/>
    </source>
</evidence>
<accession>L7JUD6</accession>
<gene>
    <name evidence="2" type="ORF">THOM_2725</name>
</gene>
<reference evidence="2 3" key="1">
    <citation type="journal article" date="2012" name="PLoS Pathog.">
        <title>The genome of the obligate intracellular parasite Trachipleistophora hominis: new insights into microsporidian genome dynamics and reductive evolution.</title>
        <authorList>
            <person name="Heinz E."/>
            <person name="Williams T.A."/>
            <person name="Nakjang S."/>
            <person name="Noel C.J."/>
            <person name="Swan D.C."/>
            <person name="Goldberg A.V."/>
            <person name="Harris S.R."/>
            <person name="Weinmaier T."/>
            <person name="Markert S."/>
            <person name="Becher D."/>
            <person name="Bernhardt J."/>
            <person name="Dagan T."/>
            <person name="Hacker C."/>
            <person name="Lucocq J.M."/>
            <person name="Schweder T."/>
            <person name="Rattei T."/>
            <person name="Hall N."/>
            <person name="Hirt R.P."/>
            <person name="Embley T.M."/>
        </authorList>
    </citation>
    <scope>NUCLEOTIDE SEQUENCE [LARGE SCALE GENOMIC DNA]</scope>
</reference>
<sequence>MHILSLLFSVIAAREGVAKKSQLFNPFSSWNPFGLRTPSPAAEIEKAAIRRTAAANAAAAANGFGSPFTGYF</sequence>
<dbReference type="HOGENOM" id="CLU_2723996_0_0_1"/>